<dbReference type="GO" id="GO:0031490">
    <property type="term" value="F:chromatin DNA binding"/>
    <property type="evidence" value="ECO:0007669"/>
    <property type="project" value="InterPro"/>
</dbReference>
<evidence type="ECO:0000256" key="1">
    <source>
        <dbReference type="ARBA" id="ARBA00004123"/>
    </source>
</evidence>
<organism evidence="4 5">
    <name type="scientific">Microthlaspi erraticum</name>
    <dbReference type="NCBI Taxonomy" id="1685480"/>
    <lineage>
        <taxon>Eukaryota</taxon>
        <taxon>Viridiplantae</taxon>
        <taxon>Streptophyta</taxon>
        <taxon>Embryophyta</taxon>
        <taxon>Tracheophyta</taxon>
        <taxon>Spermatophyta</taxon>
        <taxon>Magnoliopsida</taxon>
        <taxon>eudicotyledons</taxon>
        <taxon>Gunneridae</taxon>
        <taxon>Pentapetalae</taxon>
        <taxon>rosids</taxon>
        <taxon>malvids</taxon>
        <taxon>Brassicales</taxon>
        <taxon>Brassicaceae</taxon>
        <taxon>Coluteocarpeae</taxon>
        <taxon>Microthlaspi</taxon>
    </lineage>
</organism>
<proteinExistence type="predicted"/>
<dbReference type="Gene3D" id="1.10.246.20">
    <property type="entry name" value="Coactivator CBP, KIX domain"/>
    <property type="match status" value="2"/>
</dbReference>
<dbReference type="InterPro" id="IPR036546">
    <property type="entry name" value="MED15_KIX"/>
</dbReference>
<dbReference type="GO" id="GO:0003713">
    <property type="term" value="F:transcription coactivator activity"/>
    <property type="evidence" value="ECO:0007669"/>
    <property type="project" value="InterPro"/>
</dbReference>
<accession>A0A6D2ICV6</accession>
<dbReference type="SUPFAM" id="SSF47040">
    <property type="entry name" value="Kix domain of CBP (creb binding protein)"/>
    <property type="match status" value="2"/>
</dbReference>
<dbReference type="InterPro" id="IPR044661">
    <property type="entry name" value="MED15a/b/c-like"/>
</dbReference>
<sequence>MAPALQIREPTMGTVDWRTQLLPASRQYLINKILETIKKRCPFAGPEGLIELRRIAARFEEKIFNLAESQNDYYRKIAMKMLTFETSSLPIPPANNSLPLDSGHVVVSDNSVPSLPNEEPAVNTADWRTQLPPDSRQKSVKNIVETLKRNVPYTGQEGIEELMRIAASFEDLIFTTAKNQEDYFHKISLKMETNSAF</sequence>
<keyword evidence="2" id="KW-0539">Nucleus</keyword>
<evidence type="ECO:0000313" key="5">
    <source>
        <dbReference type="Proteomes" id="UP000467841"/>
    </source>
</evidence>
<dbReference type="FunFam" id="1.10.246.20:FF:000003">
    <property type="entry name" value="Mediator of RNA polymerase II transcription subunit 15a"/>
    <property type="match status" value="1"/>
</dbReference>
<dbReference type="EMBL" id="CACVBM020001048">
    <property type="protein sequence ID" value="CAA7026065.1"/>
    <property type="molecule type" value="Genomic_DNA"/>
</dbReference>
<dbReference type="OrthoDB" id="1912459at2759"/>
<dbReference type="PANTHER" id="PTHR33137">
    <property type="entry name" value="MEDIATOR OF RNA POLYMERASE II TRANSCRIPTION SUBUNIT 15A-RELATED"/>
    <property type="match status" value="1"/>
</dbReference>
<dbReference type="Pfam" id="PF16987">
    <property type="entry name" value="KIX_2"/>
    <property type="match status" value="2"/>
</dbReference>
<feature type="domain" description="Mediator complex subunit 15 KIX" evidence="3">
    <location>
        <begin position="15"/>
        <end position="88"/>
    </location>
</feature>
<evidence type="ECO:0000259" key="3">
    <source>
        <dbReference type="Pfam" id="PF16987"/>
    </source>
</evidence>
<comment type="subcellular location">
    <subcellularLocation>
        <location evidence="1">Nucleus</location>
    </subcellularLocation>
</comment>
<dbReference type="AlphaFoldDB" id="A0A6D2ICV6"/>
<dbReference type="InterPro" id="IPR036529">
    <property type="entry name" value="KIX_dom_sf"/>
</dbReference>
<gene>
    <name evidence="4" type="ORF">MERR_LOCUS13300</name>
</gene>
<comment type="caution">
    <text evidence="4">The sequence shown here is derived from an EMBL/GenBank/DDBJ whole genome shotgun (WGS) entry which is preliminary data.</text>
</comment>
<reference evidence="4" key="1">
    <citation type="submission" date="2020-01" db="EMBL/GenBank/DDBJ databases">
        <authorList>
            <person name="Mishra B."/>
        </authorList>
    </citation>
    <scope>NUCLEOTIDE SEQUENCE [LARGE SCALE GENOMIC DNA]</scope>
</reference>
<dbReference type="GO" id="GO:0005634">
    <property type="term" value="C:nucleus"/>
    <property type="evidence" value="ECO:0007669"/>
    <property type="project" value="UniProtKB-SubCell"/>
</dbReference>
<feature type="domain" description="Mediator complex subunit 15 KIX" evidence="3">
    <location>
        <begin position="125"/>
        <end position="193"/>
    </location>
</feature>
<evidence type="ECO:0000313" key="4">
    <source>
        <dbReference type="EMBL" id="CAA7026065.1"/>
    </source>
</evidence>
<evidence type="ECO:0000256" key="2">
    <source>
        <dbReference type="ARBA" id="ARBA00023242"/>
    </source>
</evidence>
<protein>
    <recommendedName>
        <fullName evidence="3">Mediator complex subunit 15 KIX domain-containing protein</fullName>
    </recommendedName>
</protein>
<name>A0A6D2ICV6_9BRAS</name>
<dbReference type="PANTHER" id="PTHR33137:SF4">
    <property type="entry name" value="MEDIATOR OF RNA POLYMERASE II TRANSCRIPTION SUBUNIT 15A-RELATED"/>
    <property type="match status" value="1"/>
</dbReference>
<keyword evidence="5" id="KW-1185">Reference proteome</keyword>
<dbReference type="Proteomes" id="UP000467841">
    <property type="component" value="Unassembled WGS sequence"/>
</dbReference>